<evidence type="ECO:0000256" key="13">
    <source>
        <dbReference type="ARBA" id="ARBA00038784"/>
    </source>
</evidence>
<dbReference type="GO" id="GO:0005783">
    <property type="term" value="C:endoplasmic reticulum"/>
    <property type="evidence" value="ECO:0007669"/>
    <property type="project" value="TreeGrafter"/>
</dbReference>
<evidence type="ECO:0000256" key="16">
    <source>
        <dbReference type="RuleBase" id="RU004379"/>
    </source>
</evidence>
<evidence type="ECO:0000256" key="14">
    <source>
        <dbReference type="ARBA" id="ARBA00040576"/>
    </source>
</evidence>
<reference evidence="17 18" key="1">
    <citation type="submission" date="2020-10" db="EMBL/GenBank/DDBJ databases">
        <title>Pygocentrus nattereri (red-bellied piranha) genome, fPygNat1, primary haplotype.</title>
        <authorList>
            <person name="Myers G."/>
            <person name="Meyer A."/>
            <person name="Karagic N."/>
            <person name="Pippel M."/>
            <person name="Winkler S."/>
            <person name="Tracey A."/>
            <person name="Wood J."/>
            <person name="Formenti G."/>
            <person name="Howe K."/>
            <person name="Fedrigo O."/>
            <person name="Jarvis E.D."/>
        </authorList>
    </citation>
    <scope>NUCLEOTIDE SEQUENCE [LARGE SCALE GENOMIC DNA]</scope>
</reference>
<keyword evidence="10" id="KW-0628">Postsynaptic cell membrane</keyword>
<evidence type="ECO:0000256" key="2">
    <source>
        <dbReference type="ARBA" id="ARBA00004651"/>
    </source>
</evidence>
<dbReference type="GO" id="GO:0005794">
    <property type="term" value="C:Golgi apparatus"/>
    <property type="evidence" value="ECO:0007669"/>
    <property type="project" value="TreeGrafter"/>
</dbReference>
<evidence type="ECO:0000256" key="9">
    <source>
        <dbReference type="ARBA" id="ARBA00023180"/>
    </source>
</evidence>
<keyword evidence="7" id="KW-0770">Synapse</keyword>
<protein>
    <recommendedName>
        <fullName evidence="14">Protein lifeguard 2</fullName>
    </recommendedName>
    <alternativeName>
        <fullName evidence="15">Fas apoptotic inhibitory molecule 2</fullName>
    </alternativeName>
</protein>
<evidence type="ECO:0000313" key="17">
    <source>
        <dbReference type="Ensembl" id="ENSPNAP00000057283.1"/>
    </source>
</evidence>
<evidence type="ECO:0000256" key="8">
    <source>
        <dbReference type="ARBA" id="ARBA00023136"/>
    </source>
</evidence>
<keyword evidence="3" id="KW-1003">Cell membrane</keyword>
<evidence type="ECO:0000256" key="12">
    <source>
        <dbReference type="ARBA" id="ARBA00038174"/>
    </source>
</evidence>
<dbReference type="GeneID" id="108425572"/>
<dbReference type="PANTHER" id="PTHR23291">
    <property type="entry name" value="BAX INHIBITOR-RELATED"/>
    <property type="match status" value="1"/>
</dbReference>
<dbReference type="GO" id="GO:0045211">
    <property type="term" value="C:postsynaptic membrane"/>
    <property type="evidence" value="ECO:0007669"/>
    <property type="project" value="UniProtKB-SubCell"/>
</dbReference>
<dbReference type="InterPro" id="IPR006214">
    <property type="entry name" value="Bax_inhibitor_1-related"/>
</dbReference>
<accession>A0AAR2JYZ2</accession>
<keyword evidence="5" id="KW-0053">Apoptosis</keyword>
<feature type="transmembrane region" description="Helical" evidence="16">
    <location>
        <begin position="145"/>
        <end position="165"/>
    </location>
</feature>
<dbReference type="GO" id="GO:0006915">
    <property type="term" value="P:apoptotic process"/>
    <property type="evidence" value="ECO:0007669"/>
    <property type="project" value="UniProtKB-KW"/>
</dbReference>
<dbReference type="CDD" id="cd10428">
    <property type="entry name" value="LFG_like"/>
    <property type="match status" value="1"/>
</dbReference>
<evidence type="ECO:0000256" key="6">
    <source>
        <dbReference type="ARBA" id="ARBA00022989"/>
    </source>
</evidence>
<keyword evidence="6 16" id="KW-1133">Transmembrane helix</keyword>
<dbReference type="Pfam" id="PF01027">
    <property type="entry name" value="Bax1-I"/>
    <property type="match status" value="1"/>
</dbReference>
<evidence type="ECO:0000256" key="4">
    <source>
        <dbReference type="ARBA" id="ARBA00022692"/>
    </source>
</evidence>
<organism evidence="17 18">
    <name type="scientific">Pygocentrus nattereri</name>
    <name type="common">Red-bellied piranha</name>
    <dbReference type="NCBI Taxonomy" id="42514"/>
    <lineage>
        <taxon>Eukaryota</taxon>
        <taxon>Metazoa</taxon>
        <taxon>Chordata</taxon>
        <taxon>Craniata</taxon>
        <taxon>Vertebrata</taxon>
        <taxon>Euteleostomi</taxon>
        <taxon>Actinopterygii</taxon>
        <taxon>Neopterygii</taxon>
        <taxon>Teleostei</taxon>
        <taxon>Ostariophysi</taxon>
        <taxon>Characiformes</taxon>
        <taxon>Characoidei</taxon>
        <taxon>Pygocentrus</taxon>
    </lineage>
</organism>
<feature type="transmembrane region" description="Helical" evidence="16">
    <location>
        <begin position="177"/>
        <end position="199"/>
    </location>
</feature>
<comment type="subcellular location">
    <subcellularLocation>
        <location evidence="2">Cell membrane</location>
        <topology evidence="2">Multi-pass membrane protein</topology>
    </subcellularLocation>
    <subcellularLocation>
        <location evidence="1">Membrane raft</location>
    </subcellularLocation>
    <subcellularLocation>
        <location evidence="11">Postsynaptic cell membrane</location>
    </subcellularLocation>
</comment>
<evidence type="ECO:0000256" key="11">
    <source>
        <dbReference type="ARBA" id="ARBA00034100"/>
    </source>
</evidence>
<evidence type="ECO:0000256" key="15">
    <source>
        <dbReference type="ARBA" id="ARBA00042941"/>
    </source>
</evidence>
<reference evidence="17" key="2">
    <citation type="submission" date="2025-08" db="UniProtKB">
        <authorList>
            <consortium name="Ensembl"/>
        </authorList>
    </citation>
    <scope>IDENTIFICATION</scope>
</reference>
<dbReference type="RefSeq" id="XP_017549796.1">
    <property type="nucleotide sequence ID" value="XM_017694307.2"/>
</dbReference>
<comment type="subunit">
    <text evidence="13">Interacts with FAS/TNFRSF6 and BAX.</text>
</comment>
<evidence type="ECO:0000256" key="1">
    <source>
        <dbReference type="ARBA" id="ARBA00004285"/>
    </source>
</evidence>
<keyword evidence="9" id="KW-0325">Glycoprotein</keyword>
<dbReference type="GeneTree" id="ENSGT01050000244890"/>
<dbReference type="PANTHER" id="PTHR23291:SF18">
    <property type="entry name" value="PROTEIN LIFEGUARD 2"/>
    <property type="match status" value="1"/>
</dbReference>
<feature type="transmembrane region" description="Helical" evidence="16">
    <location>
        <begin position="92"/>
        <end position="111"/>
    </location>
</feature>
<feature type="transmembrane region" description="Helical" evidence="16">
    <location>
        <begin position="118"/>
        <end position="139"/>
    </location>
</feature>
<dbReference type="GO" id="GO:2001234">
    <property type="term" value="P:negative regulation of apoptotic signaling pathway"/>
    <property type="evidence" value="ECO:0007669"/>
    <property type="project" value="TreeGrafter"/>
</dbReference>
<feature type="transmembrane region" description="Helical" evidence="16">
    <location>
        <begin position="244"/>
        <end position="262"/>
    </location>
</feature>
<evidence type="ECO:0000256" key="3">
    <source>
        <dbReference type="ARBA" id="ARBA00022475"/>
    </source>
</evidence>
<dbReference type="AlphaFoldDB" id="A0AAR2JYZ2"/>
<feature type="transmembrane region" description="Helical" evidence="16">
    <location>
        <begin position="59"/>
        <end position="80"/>
    </location>
</feature>
<keyword evidence="8 16" id="KW-0472">Membrane</keyword>
<feature type="transmembrane region" description="Helical" evidence="16">
    <location>
        <begin position="205"/>
        <end position="224"/>
    </location>
</feature>
<keyword evidence="4 16" id="KW-0812">Transmembrane</keyword>
<dbReference type="GO" id="GO:0045121">
    <property type="term" value="C:membrane raft"/>
    <property type="evidence" value="ECO:0007669"/>
    <property type="project" value="UniProtKB-SubCell"/>
</dbReference>
<dbReference type="Ensembl" id="ENSPNAT00000056806.1">
    <property type="protein sequence ID" value="ENSPNAP00000057283.1"/>
    <property type="gene ID" value="ENSPNAG00000033446.1"/>
</dbReference>
<evidence type="ECO:0000256" key="7">
    <source>
        <dbReference type="ARBA" id="ARBA00023018"/>
    </source>
</evidence>
<evidence type="ECO:0000256" key="5">
    <source>
        <dbReference type="ARBA" id="ARBA00022703"/>
    </source>
</evidence>
<comment type="similarity">
    <text evidence="12">Belongs to the BI1 family. LFG subfamily.</text>
</comment>
<evidence type="ECO:0000313" key="18">
    <source>
        <dbReference type="Proteomes" id="UP001501920"/>
    </source>
</evidence>
<dbReference type="Proteomes" id="UP001501920">
    <property type="component" value="Chromosome 9"/>
</dbReference>
<evidence type="ECO:0000256" key="10">
    <source>
        <dbReference type="ARBA" id="ARBA00023257"/>
    </source>
</evidence>
<keyword evidence="18" id="KW-1185">Reference proteome</keyword>
<sequence>MSDKVSATIKLNNLAPPSYEEATAAGSPSHSGSYPGDGDTLTEFCWDDQNIRRIFIRKVYAILSLQLSSILAIVTLFTLCDPVKEYVQSNPGWYWAAYVLFIVTYMTLYIFSRPRRTFPWNVILLAIFTLALAFMTGLMSSYFKTMSVMICLGITAFICLSITIFSFQTKIDLTSVWGMLCISCTALSFWGLLLAILLLPGRVPWMQVVFAGLGAILFCMFLAFDTQRMMGKKRYTISPEEYIFAALNIYLDIAHIFTFILLCRRQDSA</sequence>
<name>A0AAR2JYZ2_PYGNA</name>
<reference evidence="17" key="3">
    <citation type="submission" date="2025-09" db="UniProtKB">
        <authorList>
            <consortium name="Ensembl"/>
        </authorList>
    </citation>
    <scope>IDENTIFICATION</scope>
</reference>
<proteinExistence type="inferred from homology"/>